<evidence type="ECO:0000313" key="2">
    <source>
        <dbReference type="EMBL" id="KUG24130.1"/>
    </source>
</evidence>
<protein>
    <submittedName>
        <fullName evidence="2">Putative membrane protein</fullName>
    </submittedName>
</protein>
<dbReference type="EMBL" id="LNQE01000861">
    <property type="protein sequence ID" value="KUG24130.1"/>
    <property type="molecule type" value="Genomic_DNA"/>
</dbReference>
<keyword evidence="1" id="KW-0812">Transmembrane</keyword>
<accession>A0A0W8FTN7</accession>
<keyword evidence="1" id="KW-1133">Transmembrane helix</keyword>
<dbReference type="InterPro" id="IPR007403">
    <property type="entry name" value="DUF456"/>
</dbReference>
<feature type="transmembrane region" description="Helical" evidence="1">
    <location>
        <begin position="49"/>
        <end position="73"/>
    </location>
</feature>
<name>A0A0W8FTN7_9ZZZZ</name>
<evidence type="ECO:0000256" key="1">
    <source>
        <dbReference type="SAM" id="Phobius"/>
    </source>
</evidence>
<dbReference type="Pfam" id="PF04306">
    <property type="entry name" value="DUF456"/>
    <property type="match status" value="1"/>
</dbReference>
<feature type="transmembrane region" description="Helical" evidence="1">
    <location>
        <begin position="151"/>
        <end position="169"/>
    </location>
</feature>
<feature type="transmembrane region" description="Helical" evidence="1">
    <location>
        <begin position="85"/>
        <end position="104"/>
    </location>
</feature>
<comment type="caution">
    <text evidence="2">The sequence shown here is derived from an EMBL/GenBank/DDBJ whole genome shotgun (WGS) entry which is preliminary data.</text>
</comment>
<keyword evidence="1" id="KW-0472">Membrane</keyword>
<dbReference type="AlphaFoldDB" id="A0A0W8FTN7"/>
<gene>
    <name evidence="2" type="ORF">ASZ90_006071</name>
</gene>
<feature type="transmembrane region" description="Helical" evidence="1">
    <location>
        <begin position="110"/>
        <end position="130"/>
    </location>
</feature>
<proteinExistence type="predicted"/>
<organism evidence="2">
    <name type="scientific">hydrocarbon metagenome</name>
    <dbReference type="NCBI Taxonomy" id="938273"/>
    <lineage>
        <taxon>unclassified sequences</taxon>
        <taxon>metagenomes</taxon>
        <taxon>ecological metagenomes</taxon>
    </lineage>
</organism>
<feature type="transmembrane region" description="Helical" evidence="1">
    <location>
        <begin position="12"/>
        <end position="43"/>
    </location>
</feature>
<reference evidence="2" key="1">
    <citation type="journal article" date="2015" name="Proc. Natl. Acad. Sci. U.S.A.">
        <title>Networks of energetic and metabolic interactions define dynamics in microbial communities.</title>
        <authorList>
            <person name="Embree M."/>
            <person name="Liu J.K."/>
            <person name="Al-Bassam M.M."/>
            <person name="Zengler K."/>
        </authorList>
    </citation>
    <scope>NUCLEOTIDE SEQUENCE</scope>
</reference>
<sequence>MSFFVLAGFSIFILILFAGIFLNLFGLPGTVIIFFDVLFYAIFTGFDHVGLKIILFLLIFTIIAETIDVFFVMGGASRPIASKKSLGAAVFGALLGILMLTPIWGGPGIWIGFFTGGLAGTLIIEFINQSKLKAPFRMSGRAVLAMIGGKMFKGLITLSMIAFSLSNIYS</sequence>